<sequence length="107" mass="11258">MLGPVLDEDLAHTSDAAVRGEVGGQTLHTFLIEEVERACAAVVPDVAGERDVREDETDRDCRGRGHGDSFDWFTTSPGAASPRPGCSPQEGAEPGMPQCPQIGVAVV</sequence>
<reference evidence="2 3" key="1">
    <citation type="submission" date="2021-01" db="EMBL/GenBank/DDBJ databases">
        <title>Complete genome sequences of Corynebacterium macginleyi strains isolated from infectious keratitis.</title>
        <authorList>
            <person name="Sagerfors S."/>
            <person name="Poehlein A."/>
            <person name="Soderquist B."/>
            <person name="Bruggemann H."/>
        </authorList>
    </citation>
    <scope>NUCLEOTIDE SEQUENCE [LARGE SCALE GENOMIC DNA]</scope>
    <source>
        <strain evidence="2 3">12T220</strain>
    </source>
</reference>
<comment type="caution">
    <text evidence="2">The sequence shown here is derived from an EMBL/GenBank/DDBJ whole genome shotgun (WGS) entry which is preliminary data.</text>
</comment>
<gene>
    <name evidence="2" type="ORF">GWO63_009625</name>
</gene>
<organism evidence="2 3">
    <name type="scientific">Corynebacterium macginleyi</name>
    <dbReference type="NCBI Taxonomy" id="38290"/>
    <lineage>
        <taxon>Bacteria</taxon>
        <taxon>Bacillati</taxon>
        <taxon>Actinomycetota</taxon>
        <taxon>Actinomycetes</taxon>
        <taxon>Mycobacteriales</taxon>
        <taxon>Corynebacteriaceae</taxon>
        <taxon>Corynebacterium</taxon>
    </lineage>
</organism>
<proteinExistence type="predicted"/>
<feature type="compositionally biased region" description="Basic and acidic residues" evidence="1">
    <location>
        <begin position="59"/>
        <end position="69"/>
    </location>
</feature>
<feature type="region of interest" description="Disordered" evidence="1">
    <location>
        <begin position="49"/>
        <end position="107"/>
    </location>
</feature>
<dbReference type="RefSeq" id="WP_183129450.1">
    <property type="nucleotide sequence ID" value="NZ_JAACBT010000037.1"/>
</dbReference>
<protein>
    <submittedName>
        <fullName evidence="2">Uncharacterized protein</fullName>
    </submittedName>
</protein>
<dbReference type="EMBL" id="JAACBX020000002">
    <property type="protein sequence ID" value="MBM0244490.1"/>
    <property type="molecule type" value="Genomic_DNA"/>
</dbReference>
<evidence type="ECO:0000313" key="3">
    <source>
        <dbReference type="Proteomes" id="UP001518680"/>
    </source>
</evidence>
<evidence type="ECO:0000313" key="2">
    <source>
        <dbReference type="EMBL" id="MBM0244490.1"/>
    </source>
</evidence>
<dbReference type="Proteomes" id="UP001518680">
    <property type="component" value="Unassembled WGS sequence"/>
</dbReference>
<evidence type="ECO:0000256" key="1">
    <source>
        <dbReference type="SAM" id="MobiDB-lite"/>
    </source>
</evidence>
<name>A0ABS1Y7Y2_9CORY</name>
<accession>A0ABS1Y7Y2</accession>
<keyword evidence="3" id="KW-1185">Reference proteome</keyword>